<evidence type="ECO:0000313" key="3">
    <source>
        <dbReference type="Proteomes" id="UP000078576"/>
    </source>
</evidence>
<dbReference type="EMBL" id="KN714708">
    <property type="protein sequence ID" value="KUI58079.1"/>
    <property type="molecule type" value="Genomic_DNA"/>
</dbReference>
<keyword evidence="3" id="KW-1185">Reference proteome</keyword>
<evidence type="ECO:0000256" key="1">
    <source>
        <dbReference type="SAM" id="MobiDB-lite"/>
    </source>
</evidence>
<organism evidence="2 3">
    <name type="scientific">Cytospora mali</name>
    <name type="common">Apple Valsa canker fungus</name>
    <name type="synonym">Valsa mali</name>
    <dbReference type="NCBI Taxonomy" id="578113"/>
    <lineage>
        <taxon>Eukaryota</taxon>
        <taxon>Fungi</taxon>
        <taxon>Dikarya</taxon>
        <taxon>Ascomycota</taxon>
        <taxon>Pezizomycotina</taxon>
        <taxon>Sordariomycetes</taxon>
        <taxon>Sordariomycetidae</taxon>
        <taxon>Diaporthales</taxon>
        <taxon>Cytosporaceae</taxon>
        <taxon>Cytospora</taxon>
    </lineage>
</organism>
<feature type="compositionally biased region" description="Low complexity" evidence="1">
    <location>
        <begin position="42"/>
        <end position="55"/>
    </location>
</feature>
<proteinExistence type="predicted"/>
<evidence type="ECO:0000313" key="2">
    <source>
        <dbReference type="EMBL" id="KUI58079.1"/>
    </source>
</evidence>
<dbReference type="Proteomes" id="UP000078576">
    <property type="component" value="Unassembled WGS sequence"/>
</dbReference>
<name>A0A194V2E9_CYTMA</name>
<sequence>MPIAAILDEIAAGTRYTFLESGSRHAKFTTTSKQPKPSINGSMPSLQPSTSTPPQDRASTAPLPDPAFRTNDQINVGKFGGIHDDRKTMDYSDAGVLLDMEEMVDEALARALDGTSASASPNNIIIWTEEEITMGETKPPTKTDWKAQLDELEKERGWDMQTSQNWEEGIDDDENLGLKQGGRYMGHIQDRTNVSLNANAVWCDVHSLNEQGDIESAIIDEDGEE</sequence>
<dbReference type="AlphaFoldDB" id="A0A194V2E9"/>
<feature type="region of interest" description="Disordered" evidence="1">
    <location>
        <begin position="23"/>
        <end position="76"/>
    </location>
</feature>
<feature type="compositionally biased region" description="Polar residues" evidence="1">
    <location>
        <begin position="28"/>
        <end position="41"/>
    </location>
</feature>
<gene>
    <name evidence="2" type="ORF">VP1G_05356</name>
</gene>
<reference evidence="3" key="1">
    <citation type="submission" date="2014-12" db="EMBL/GenBank/DDBJ databases">
        <title>Genome Sequence of Valsa Canker Pathogens Uncovers a Specific Adaption of Colonization on Woody Bark.</title>
        <authorList>
            <person name="Yin Z."/>
            <person name="Liu H."/>
            <person name="Gao X."/>
            <person name="Li Z."/>
            <person name="Song N."/>
            <person name="Ke X."/>
            <person name="Dai Q."/>
            <person name="Wu Y."/>
            <person name="Sun Y."/>
            <person name="Xu J.-R."/>
            <person name="Kang Z.K."/>
            <person name="Wang L."/>
            <person name="Huang L."/>
        </authorList>
    </citation>
    <scope>NUCLEOTIDE SEQUENCE [LARGE SCALE GENOMIC DNA]</scope>
    <source>
        <strain evidence="3">SXYL134</strain>
    </source>
</reference>
<accession>A0A194V2E9</accession>
<protein>
    <submittedName>
        <fullName evidence="2">Uncharacterized protein</fullName>
    </submittedName>
</protein>